<reference evidence="3 4" key="1">
    <citation type="submission" date="2019-01" db="EMBL/GenBank/DDBJ databases">
        <authorList>
            <person name="Yuan Y."/>
            <person name="Xu Y."/>
        </authorList>
    </citation>
    <scope>NUCLEOTIDE SEQUENCE [LARGE SCALE GENOMIC DNA]</scope>
</reference>
<keyword evidence="2" id="KW-0378">Hydrolase</keyword>
<gene>
    <name evidence="3" type="ORF">vBAbaSD0_40</name>
</gene>
<dbReference type="Proteomes" id="UP000291908">
    <property type="component" value="Genome"/>
</dbReference>
<evidence type="ECO:0000313" key="3">
    <source>
        <dbReference type="EMBL" id="QBG78734.1"/>
    </source>
</evidence>
<dbReference type="GO" id="GO:0004518">
    <property type="term" value="F:nuclease activity"/>
    <property type="evidence" value="ECO:0007669"/>
    <property type="project" value="UniProtKB-KW"/>
</dbReference>
<sequence length="664" mass="76022">MSLFDTETMVVNKRSKKKPKDIPKVLKHFPIVNRPYVEFTDMELYAARGGTLTFDIETYKNYFLIAFKCVETKRVVTFEKYGDMDFNKEKLNWVLFNFRLISFNGRKFDMPLAWLAVFGKPVWVINEVAQKLITDDKYRVRDVEREYNFKMPTLNHIDLIEVAPLQASLKTYSGRLHAPRMQDLPYDPHKILTVDEMVNVKYYCVNDLDNTELLFKALAGDISLRETLSVEYDQDLRSLSDAQIAEHVLSAECAKINGYHSFAPKIAVGSIYKYYKPDFIHFQTPMMQKVLSDLLEADFVIIENGSPKCAYLDGLKISIGEQVYTMGVGGLHSTESCIAHKAENGYMLIDRDVASYYPYIILNNKFYPKHLGETFLIVYQTIVDRRIYAKHMAKSDDEKIAKDSKQEADSLKITINGSFGKLGSKWSKLYSPDLLIQVTVTGQLCLLMLIEMLELNGIKVVSANTDGIVIMPHESQYDRLNEIVKMWESLTNFETEETRYSAVYSRDVNNYIAIYDKPKKDEYYKGKGVFGDNTLKKQPQNEICAKAAAQFLIDGTPVRKTIEDCTDISQFITAKTVKGGAHKDGWLLGKAIRWYYANDIEGTINYITNGNTVPLSEGAKPCMDLPAEFPTDINYDYYVEMTNAMLHDMGVYGHKKTKKSSLFD</sequence>
<dbReference type="SUPFAM" id="SSF56672">
    <property type="entry name" value="DNA/RNA polymerases"/>
    <property type="match status" value="1"/>
</dbReference>
<organism evidence="3 4">
    <name type="scientific">Acinetobacter phage vB_AbaS_D0</name>
    <dbReference type="NCBI Taxonomy" id="2510492"/>
    <lineage>
        <taxon>Viruses</taxon>
        <taxon>Duplodnaviria</taxon>
        <taxon>Heunggongvirae</taxon>
        <taxon>Uroviricota</taxon>
        <taxon>Caudoviricetes</taxon>
        <taxon>Lokivirus</taxon>
        <taxon>Lokivirus IMEAB3</taxon>
    </lineage>
</organism>
<dbReference type="Gene3D" id="3.90.1600.10">
    <property type="entry name" value="Palm domain of DNA polymerase"/>
    <property type="match status" value="1"/>
</dbReference>
<dbReference type="EMBL" id="MK411820">
    <property type="protein sequence ID" value="QBG78734.1"/>
    <property type="molecule type" value="Genomic_DNA"/>
</dbReference>
<dbReference type="InterPro" id="IPR023211">
    <property type="entry name" value="DNA_pol_palm_dom_sf"/>
</dbReference>
<keyword evidence="1" id="KW-0540">Nuclease</keyword>
<dbReference type="GO" id="GO:0016787">
    <property type="term" value="F:hydrolase activity"/>
    <property type="evidence" value="ECO:0007669"/>
    <property type="project" value="UniProtKB-KW"/>
</dbReference>
<evidence type="ECO:0000256" key="1">
    <source>
        <dbReference type="ARBA" id="ARBA00022722"/>
    </source>
</evidence>
<evidence type="ECO:0000256" key="2">
    <source>
        <dbReference type="ARBA" id="ARBA00022801"/>
    </source>
</evidence>
<dbReference type="InterPro" id="IPR043502">
    <property type="entry name" value="DNA/RNA_pol_sf"/>
</dbReference>
<accession>A0A481S2Y1</accession>
<proteinExistence type="predicted"/>
<protein>
    <submittedName>
        <fullName evidence="3">Putative DNA polymerase subunit</fullName>
    </submittedName>
</protein>
<name>A0A481S2Y1_9CAUD</name>
<evidence type="ECO:0000313" key="4">
    <source>
        <dbReference type="Proteomes" id="UP000291908"/>
    </source>
</evidence>
<dbReference type="InterPro" id="IPR012337">
    <property type="entry name" value="RNaseH-like_sf"/>
</dbReference>
<dbReference type="SUPFAM" id="SSF53098">
    <property type="entry name" value="Ribonuclease H-like"/>
    <property type="match status" value="1"/>
</dbReference>